<dbReference type="Pfam" id="PF02899">
    <property type="entry name" value="Phage_int_SAM_1"/>
    <property type="match status" value="1"/>
</dbReference>
<proteinExistence type="inferred from homology"/>
<dbReference type="Pfam" id="PF00589">
    <property type="entry name" value="Phage_integrase"/>
    <property type="match status" value="1"/>
</dbReference>
<keyword evidence="5 9" id="KW-0229">DNA integration</keyword>
<dbReference type="InterPro" id="IPR050090">
    <property type="entry name" value="Tyrosine_recombinase_XerCD"/>
</dbReference>
<dbReference type="InterPro" id="IPR023009">
    <property type="entry name" value="Tyrosine_recombinase_XerC/XerD"/>
</dbReference>
<feature type="active site" evidence="9">
    <location>
        <position position="243"/>
    </location>
</feature>
<dbReference type="Proteomes" id="UP000193420">
    <property type="component" value="Unassembled WGS sequence"/>
</dbReference>
<keyword evidence="2 9" id="KW-0963">Cytoplasm</keyword>
<evidence type="ECO:0000259" key="11">
    <source>
        <dbReference type="PROSITE" id="PS51900"/>
    </source>
</evidence>
<accession>A0A1X7K5I7</accession>
<evidence type="ECO:0000256" key="5">
    <source>
        <dbReference type="ARBA" id="ARBA00022908"/>
    </source>
</evidence>
<feature type="active site" evidence="9">
    <location>
        <position position="170"/>
    </location>
</feature>
<evidence type="ECO:0000256" key="6">
    <source>
        <dbReference type="ARBA" id="ARBA00023125"/>
    </source>
</evidence>
<evidence type="ECO:0000259" key="10">
    <source>
        <dbReference type="PROSITE" id="PS51898"/>
    </source>
</evidence>
<evidence type="ECO:0000256" key="8">
    <source>
        <dbReference type="ARBA" id="ARBA00023306"/>
    </source>
</evidence>
<dbReference type="SUPFAM" id="SSF56349">
    <property type="entry name" value="DNA breaking-rejoining enzymes"/>
    <property type="match status" value="1"/>
</dbReference>
<feature type="domain" description="Core-binding (CB)" evidence="11">
    <location>
        <begin position="1"/>
        <end position="84"/>
    </location>
</feature>
<keyword evidence="7 9" id="KW-0233">DNA recombination</keyword>
<dbReference type="InterPro" id="IPR004107">
    <property type="entry name" value="Integrase_SAM-like_N"/>
</dbReference>
<reference evidence="13" key="1">
    <citation type="submission" date="2017-04" db="EMBL/GenBank/DDBJ databases">
        <authorList>
            <person name="Varghese N."/>
            <person name="Submissions S."/>
        </authorList>
    </citation>
    <scope>NUCLEOTIDE SEQUENCE [LARGE SCALE GENOMIC DNA]</scope>
    <source>
        <strain evidence="13">DSM 19835</strain>
    </source>
</reference>
<dbReference type="OrthoDB" id="9801717at2"/>
<feature type="active site" evidence="9">
    <location>
        <position position="146"/>
    </location>
</feature>
<dbReference type="InterPro" id="IPR002104">
    <property type="entry name" value="Integrase_catalytic"/>
</dbReference>
<evidence type="ECO:0000256" key="2">
    <source>
        <dbReference type="ARBA" id="ARBA00022490"/>
    </source>
</evidence>
<evidence type="ECO:0000313" key="13">
    <source>
        <dbReference type="Proteomes" id="UP000193420"/>
    </source>
</evidence>
<dbReference type="InterPro" id="IPR010998">
    <property type="entry name" value="Integrase_recombinase_N"/>
</dbReference>
<keyword evidence="3 9" id="KW-0132">Cell division</keyword>
<keyword evidence="13" id="KW-1185">Reference proteome</keyword>
<dbReference type="HAMAP" id="MF_01808">
    <property type="entry name" value="Recomb_XerC_XerD"/>
    <property type="match status" value="1"/>
</dbReference>
<comment type="subcellular location">
    <subcellularLocation>
        <location evidence="1 9">Cytoplasm</location>
    </subcellularLocation>
</comment>
<dbReference type="GO" id="GO:0007059">
    <property type="term" value="P:chromosome segregation"/>
    <property type="evidence" value="ECO:0007669"/>
    <property type="project" value="UniProtKB-UniRule"/>
</dbReference>
<dbReference type="Gene3D" id="1.10.443.10">
    <property type="entry name" value="Intergrase catalytic core"/>
    <property type="match status" value="1"/>
</dbReference>
<dbReference type="InterPro" id="IPR044068">
    <property type="entry name" value="CB"/>
</dbReference>
<gene>
    <name evidence="9" type="primary">xerC</name>
    <name evidence="12" type="ORF">SAMN03080602_02445</name>
</gene>
<evidence type="ECO:0000313" key="12">
    <source>
        <dbReference type="EMBL" id="SMG35894.1"/>
    </source>
</evidence>
<dbReference type="RefSeq" id="WP_085499271.1">
    <property type="nucleotide sequence ID" value="NZ_FXAO01000005.1"/>
</dbReference>
<name>A0A1X7K5I7_9FLAO</name>
<dbReference type="GO" id="GO:0003677">
    <property type="term" value="F:DNA binding"/>
    <property type="evidence" value="ECO:0007669"/>
    <property type="project" value="UniProtKB-UniRule"/>
</dbReference>
<dbReference type="STRING" id="188872.SAMN03080602_02445"/>
<dbReference type="EMBL" id="FXAO01000005">
    <property type="protein sequence ID" value="SMG35894.1"/>
    <property type="molecule type" value="Genomic_DNA"/>
</dbReference>
<dbReference type="Gene3D" id="1.10.150.130">
    <property type="match status" value="1"/>
</dbReference>
<keyword evidence="6 9" id="KW-0238">DNA-binding</keyword>
<keyword evidence="8 9" id="KW-0131">Cell cycle</keyword>
<dbReference type="GO" id="GO:0005737">
    <property type="term" value="C:cytoplasm"/>
    <property type="evidence" value="ECO:0007669"/>
    <property type="project" value="UniProtKB-SubCell"/>
</dbReference>
<evidence type="ECO:0000256" key="1">
    <source>
        <dbReference type="ARBA" id="ARBA00004496"/>
    </source>
</evidence>
<dbReference type="AlphaFoldDB" id="A0A1X7K5I7"/>
<dbReference type="PROSITE" id="PS51900">
    <property type="entry name" value="CB"/>
    <property type="match status" value="1"/>
</dbReference>
<evidence type="ECO:0000256" key="3">
    <source>
        <dbReference type="ARBA" id="ARBA00022618"/>
    </source>
</evidence>
<protein>
    <recommendedName>
        <fullName evidence="9">Tyrosine recombinase XerC</fullName>
    </recommendedName>
</protein>
<evidence type="ECO:0000256" key="4">
    <source>
        <dbReference type="ARBA" id="ARBA00022829"/>
    </source>
</evidence>
<dbReference type="GO" id="GO:0051301">
    <property type="term" value="P:cell division"/>
    <property type="evidence" value="ECO:0007669"/>
    <property type="project" value="UniProtKB-KW"/>
</dbReference>
<dbReference type="InterPro" id="IPR011010">
    <property type="entry name" value="DNA_brk_join_enz"/>
</dbReference>
<dbReference type="InterPro" id="IPR013762">
    <property type="entry name" value="Integrase-like_cat_sf"/>
</dbReference>
<dbReference type="GO" id="GO:0006313">
    <property type="term" value="P:DNA transposition"/>
    <property type="evidence" value="ECO:0007669"/>
    <property type="project" value="UniProtKB-UniRule"/>
</dbReference>
<feature type="domain" description="Tyr recombinase" evidence="10">
    <location>
        <begin position="105"/>
        <end position="288"/>
    </location>
</feature>
<dbReference type="PANTHER" id="PTHR30349">
    <property type="entry name" value="PHAGE INTEGRASE-RELATED"/>
    <property type="match status" value="1"/>
</dbReference>
<dbReference type="GO" id="GO:0009037">
    <property type="term" value="F:tyrosine-based site-specific recombinase activity"/>
    <property type="evidence" value="ECO:0007669"/>
    <property type="project" value="UniProtKB-UniRule"/>
</dbReference>
<comment type="function">
    <text evidence="9">Site-specific tyrosine recombinase, which acts by catalyzing the cutting and rejoining of the recombining DNA molecules. The XerC-XerD complex is essential to convert dimers of the bacterial chromosome into monomers to permit their segregation at cell division. It also contributes to the segregational stability of plasmids.</text>
</comment>
<sequence>MSIESFISYLSLEKNYSPHTTTAYRNDLVEFKNYCRQQFQLEEINQISYNLIRSWIVSLVESGVSNRSVNRKIASLKAYYKFLLRVGILTINPLAKHKALKTSKKIEIPFSEIEMENVISQIPFENNFEGKRDKLIIELLYTTGIRRAELIGLRVKDVDCKAGTIKVLGKRNKERIIPLLETTKELFLEYNLERSRLKAVEDEAYVFLSGKGNKIYETLVYRIINKYFSLVSAKVKKSPHILRHTFATHLLNKGADLNSVKELLGHSSLASTQVYTHNSIAELKKVHFSAHPRSKK</sequence>
<feature type="active site" description="O-(3'-phospho-DNA)-tyrosine intermediate" evidence="9">
    <location>
        <position position="275"/>
    </location>
</feature>
<evidence type="ECO:0000256" key="9">
    <source>
        <dbReference type="HAMAP-Rule" id="MF_01808"/>
    </source>
</evidence>
<comment type="similarity">
    <text evidence="9">Belongs to the 'phage' integrase family. XerC subfamily.</text>
</comment>
<dbReference type="PROSITE" id="PS51898">
    <property type="entry name" value="TYR_RECOMBINASE"/>
    <property type="match status" value="1"/>
</dbReference>
<feature type="active site" evidence="9">
    <location>
        <position position="266"/>
    </location>
</feature>
<comment type="subunit">
    <text evidence="9">Forms a cyclic heterotetrameric complex composed of two molecules of XerC and two molecules of XerD.</text>
</comment>
<organism evidence="12 13">
    <name type="scientific">Arenibacter troitsensis</name>
    <dbReference type="NCBI Taxonomy" id="188872"/>
    <lineage>
        <taxon>Bacteria</taxon>
        <taxon>Pseudomonadati</taxon>
        <taxon>Bacteroidota</taxon>
        <taxon>Flavobacteriia</taxon>
        <taxon>Flavobacteriales</taxon>
        <taxon>Flavobacteriaceae</taxon>
        <taxon>Arenibacter</taxon>
    </lineage>
</organism>
<dbReference type="PANTHER" id="PTHR30349:SF77">
    <property type="entry name" value="TYROSINE RECOMBINASE XERC"/>
    <property type="match status" value="1"/>
</dbReference>
<evidence type="ECO:0000256" key="7">
    <source>
        <dbReference type="ARBA" id="ARBA00023172"/>
    </source>
</evidence>
<feature type="active site" evidence="9">
    <location>
        <position position="240"/>
    </location>
</feature>
<keyword evidence="4 9" id="KW-0159">Chromosome partition</keyword>